<comment type="similarity">
    <text evidence="2">Belongs to the GMC oxidoreductase family.</text>
</comment>
<dbReference type="SUPFAM" id="SSF54373">
    <property type="entry name" value="FAD-linked reductases, C-terminal domain"/>
    <property type="match status" value="1"/>
</dbReference>
<keyword evidence="10" id="KW-1185">Reference proteome</keyword>
<keyword evidence="4 6" id="KW-0274">FAD</keyword>
<feature type="domain" description="Glucose-methanol-choline oxidoreductase N-terminal" evidence="7">
    <location>
        <begin position="21"/>
        <end position="330"/>
    </location>
</feature>
<dbReference type="GO" id="GO:0050660">
    <property type="term" value="F:flavin adenine dinucleotide binding"/>
    <property type="evidence" value="ECO:0007669"/>
    <property type="project" value="InterPro"/>
</dbReference>
<keyword evidence="3" id="KW-0285">Flavoprotein</keyword>
<organism evidence="9 10">
    <name type="scientific">Coleophoma cylindrospora</name>
    <dbReference type="NCBI Taxonomy" id="1849047"/>
    <lineage>
        <taxon>Eukaryota</taxon>
        <taxon>Fungi</taxon>
        <taxon>Dikarya</taxon>
        <taxon>Ascomycota</taxon>
        <taxon>Pezizomycotina</taxon>
        <taxon>Leotiomycetes</taxon>
        <taxon>Helotiales</taxon>
        <taxon>Dermateaceae</taxon>
        <taxon>Coleophoma</taxon>
    </lineage>
</organism>
<dbReference type="Pfam" id="PF00732">
    <property type="entry name" value="GMC_oxred_N"/>
    <property type="match status" value="1"/>
</dbReference>
<dbReference type="OrthoDB" id="269227at2759"/>
<sequence length="610" mass="66355">MSPPKGSPQCISAADLEGQSFDYIIVGGGTAGCLIAARLATTLPSSRVLLVEAGGEVEDEDLVPGYTKPRFGSVDGNWMYETLPQKHLNGRKITYPRGRGMGGCSGNNFMAWVRGPRDDYDDWAEAAGDEWWKWDNVVRYMKKLEDFRPSIPEGKENYAKPTPGFHTSGGTFAVGYGTAWQPLIEYCMQAGQEAGHQVNLDNNDGDPLGISIAQFNVDNGARVTSATAFLGQDARLKMSNLVVVTKTFVSRLVVSNDSITGVELLSSVPSGPDSPIFIKANREVILTAGCFQTPHLLLLSGIGPALQLKELGIPVVKDIPAVGQNIQDHSAFACEFIITPSIAGHNQLLHNPVALEKAAKEYKATKTGPLATFGASASIIFPKLPKVLNSKEFDALPRETKIFLDRRTRPSTEIWMHSGPLFYTGPCPPDASVLVIEGLCQNNLSRGSLRLKSRDPRQLPEIDLQYLSHPFDVKIAVETLREIVKMAQTPTFSSIIQSILLGPRSPSDSSKLASITGEDEAVLEEFMRETLTQGFHSMSTCVMGKEGETNRVVGKDFKVDGIKGLRIADMSVCPILTSNHTQVNAYLIAERCAELVLKDRSEGPMLSSKL</sequence>
<comment type="caution">
    <text evidence="9">The sequence shown here is derived from an EMBL/GenBank/DDBJ whole genome shotgun (WGS) entry which is preliminary data.</text>
</comment>
<evidence type="ECO:0000256" key="5">
    <source>
        <dbReference type="PIRSR" id="PIRSR000137-1"/>
    </source>
</evidence>
<feature type="binding site" evidence="6">
    <location>
        <position position="249"/>
    </location>
    <ligand>
        <name>FAD</name>
        <dbReference type="ChEBI" id="CHEBI:57692"/>
    </ligand>
</feature>
<feature type="domain" description="Glucose-methanol-choline oxidoreductase C-terminal" evidence="8">
    <location>
        <begin position="445"/>
        <end position="589"/>
    </location>
</feature>
<evidence type="ECO:0000256" key="1">
    <source>
        <dbReference type="ARBA" id="ARBA00001974"/>
    </source>
</evidence>
<evidence type="ECO:0000256" key="2">
    <source>
        <dbReference type="ARBA" id="ARBA00010790"/>
    </source>
</evidence>
<dbReference type="InterPro" id="IPR000172">
    <property type="entry name" value="GMC_OxRdtase_N"/>
</dbReference>
<evidence type="ECO:0000256" key="6">
    <source>
        <dbReference type="PIRSR" id="PIRSR000137-2"/>
    </source>
</evidence>
<dbReference type="InterPro" id="IPR007867">
    <property type="entry name" value="GMC_OxRtase_C"/>
</dbReference>
<reference evidence="9 10" key="1">
    <citation type="journal article" date="2018" name="IMA Fungus">
        <title>IMA Genome-F 9: Draft genome sequence of Annulohypoxylon stygium, Aspergillus mulundensis, Berkeleyomyces basicola (syn. Thielaviopsis basicola), Ceratocystis smalleyi, two Cercospora beticola strains, Coleophoma cylindrospora, Fusarium fracticaudum, Phialophora cf. hyalina, and Morchella septimelata.</title>
        <authorList>
            <person name="Wingfield B.D."/>
            <person name="Bills G.F."/>
            <person name="Dong Y."/>
            <person name="Huang W."/>
            <person name="Nel W.J."/>
            <person name="Swalarsk-Parry B.S."/>
            <person name="Vaghefi N."/>
            <person name="Wilken P.M."/>
            <person name="An Z."/>
            <person name="de Beer Z.W."/>
            <person name="De Vos L."/>
            <person name="Chen L."/>
            <person name="Duong T.A."/>
            <person name="Gao Y."/>
            <person name="Hammerbacher A."/>
            <person name="Kikkert J.R."/>
            <person name="Li Y."/>
            <person name="Li H."/>
            <person name="Li K."/>
            <person name="Li Q."/>
            <person name="Liu X."/>
            <person name="Ma X."/>
            <person name="Naidoo K."/>
            <person name="Pethybridge S.J."/>
            <person name="Sun J."/>
            <person name="Steenkamp E.T."/>
            <person name="van der Nest M.A."/>
            <person name="van Wyk S."/>
            <person name="Wingfield M.J."/>
            <person name="Xiong C."/>
            <person name="Yue Q."/>
            <person name="Zhang X."/>
        </authorList>
    </citation>
    <scope>NUCLEOTIDE SEQUENCE [LARGE SCALE GENOMIC DNA]</scope>
    <source>
        <strain evidence="9 10">BP6252</strain>
    </source>
</reference>
<dbReference type="Gene3D" id="3.30.560.10">
    <property type="entry name" value="Glucose Oxidase, domain 3"/>
    <property type="match status" value="1"/>
</dbReference>
<dbReference type="STRING" id="1849047.A0A3D8SQC2"/>
<evidence type="ECO:0000256" key="4">
    <source>
        <dbReference type="ARBA" id="ARBA00022827"/>
    </source>
</evidence>
<dbReference type="SUPFAM" id="SSF51905">
    <property type="entry name" value="FAD/NAD(P)-binding domain"/>
    <property type="match status" value="1"/>
</dbReference>
<dbReference type="PANTHER" id="PTHR11552">
    <property type="entry name" value="GLUCOSE-METHANOL-CHOLINE GMC OXIDOREDUCTASE"/>
    <property type="match status" value="1"/>
</dbReference>
<name>A0A3D8SQC2_9HELO</name>
<dbReference type="InterPro" id="IPR012132">
    <property type="entry name" value="GMC_OxRdtase"/>
</dbReference>
<dbReference type="Proteomes" id="UP000256645">
    <property type="component" value="Unassembled WGS sequence"/>
</dbReference>
<feature type="active site" description="Proton acceptor" evidence="5">
    <location>
        <position position="580"/>
    </location>
</feature>
<dbReference type="PANTHER" id="PTHR11552:SF147">
    <property type="entry name" value="CHOLINE DEHYDROGENASE, MITOCHONDRIAL"/>
    <property type="match status" value="1"/>
</dbReference>
<protein>
    <recommendedName>
        <fullName evidence="11">Glucose-methanol-choline oxidoreductase N-terminal domain-containing protein</fullName>
    </recommendedName>
</protein>
<dbReference type="InterPro" id="IPR036188">
    <property type="entry name" value="FAD/NAD-bd_sf"/>
</dbReference>
<dbReference type="EMBL" id="PDLM01000001">
    <property type="protein sequence ID" value="RDW88371.1"/>
    <property type="molecule type" value="Genomic_DNA"/>
</dbReference>
<evidence type="ECO:0008006" key="11">
    <source>
        <dbReference type="Google" id="ProtNLM"/>
    </source>
</evidence>
<evidence type="ECO:0000313" key="9">
    <source>
        <dbReference type="EMBL" id="RDW88371.1"/>
    </source>
</evidence>
<evidence type="ECO:0000313" key="10">
    <source>
        <dbReference type="Proteomes" id="UP000256645"/>
    </source>
</evidence>
<gene>
    <name evidence="9" type="ORF">BP6252_00403</name>
</gene>
<evidence type="ECO:0000259" key="8">
    <source>
        <dbReference type="Pfam" id="PF05199"/>
    </source>
</evidence>
<evidence type="ECO:0000256" key="3">
    <source>
        <dbReference type="ARBA" id="ARBA00022630"/>
    </source>
</evidence>
<dbReference type="AlphaFoldDB" id="A0A3D8SQC2"/>
<dbReference type="Gene3D" id="3.50.50.60">
    <property type="entry name" value="FAD/NAD(P)-binding domain"/>
    <property type="match status" value="1"/>
</dbReference>
<dbReference type="PIRSF" id="PIRSF000137">
    <property type="entry name" value="Alcohol_oxidase"/>
    <property type="match status" value="1"/>
</dbReference>
<evidence type="ECO:0000259" key="7">
    <source>
        <dbReference type="Pfam" id="PF00732"/>
    </source>
</evidence>
<accession>A0A3D8SQC2</accession>
<dbReference type="Pfam" id="PF05199">
    <property type="entry name" value="GMC_oxred_C"/>
    <property type="match status" value="1"/>
</dbReference>
<feature type="active site" description="Proton donor" evidence="5">
    <location>
        <position position="536"/>
    </location>
</feature>
<comment type="cofactor">
    <cofactor evidence="1 6">
        <name>FAD</name>
        <dbReference type="ChEBI" id="CHEBI:57692"/>
    </cofactor>
</comment>
<dbReference type="PROSITE" id="PS51257">
    <property type="entry name" value="PROKAR_LIPOPROTEIN"/>
    <property type="match status" value="1"/>
</dbReference>
<proteinExistence type="inferred from homology"/>
<dbReference type="GO" id="GO:0016614">
    <property type="term" value="F:oxidoreductase activity, acting on CH-OH group of donors"/>
    <property type="evidence" value="ECO:0007669"/>
    <property type="project" value="InterPro"/>
</dbReference>